<evidence type="ECO:0000256" key="1">
    <source>
        <dbReference type="ARBA" id="ARBA00022741"/>
    </source>
</evidence>
<accession>A0A5S9F3G6</accession>
<evidence type="ECO:0000256" key="4">
    <source>
        <dbReference type="ARBA" id="ARBA00023163"/>
    </source>
</evidence>
<dbReference type="InterPro" id="IPR002197">
    <property type="entry name" value="HTH_Fis"/>
</dbReference>
<dbReference type="InterPro" id="IPR025944">
    <property type="entry name" value="Sigma_54_int_dom_CS"/>
</dbReference>
<dbReference type="OrthoDB" id="9807827at2"/>
<dbReference type="InterPro" id="IPR011006">
    <property type="entry name" value="CheY-like_superfamily"/>
</dbReference>
<dbReference type="InterPro" id="IPR058031">
    <property type="entry name" value="AAA_lid_NorR"/>
</dbReference>
<evidence type="ECO:0000256" key="5">
    <source>
        <dbReference type="PROSITE-ProRule" id="PRU00169"/>
    </source>
</evidence>
<dbReference type="SMART" id="SM00448">
    <property type="entry name" value="REC"/>
    <property type="match status" value="1"/>
</dbReference>
<dbReference type="PROSITE" id="PS50110">
    <property type="entry name" value="RESPONSE_REGULATORY"/>
    <property type="match status" value="1"/>
</dbReference>
<dbReference type="PROSITE" id="PS00688">
    <property type="entry name" value="SIGMA54_INTERACT_3"/>
    <property type="match status" value="1"/>
</dbReference>
<dbReference type="InterPro" id="IPR003593">
    <property type="entry name" value="AAA+_ATPase"/>
</dbReference>
<evidence type="ECO:0000313" key="9">
    <source>
        <dbReference type="Proteomes" id="UP000326354"/>
    </source>
</evidence>
<dbReference type="FunFam" id="3.40.50.300:FF:000006">
    <property type="entry name" value="DNA-binding transcriptional regulator NtrC"/>
    <property type="match status" value="1"/>
</dbReference>
<dbReference type="Pfam" id="PF25601">
    <property type="entry name" value="AAA_lid_14"/>
    <property type="match status" value="1"/>
</dbReference>
<dbReference type="AlphaFoldDB" id="A0A5S9F3G6"/>
<evidence type="ECO:0000259" key="6">
    <source>
        <dbReference type="PROSITE" id="PS50045"/>
    </source>
</evidence>
<organism evidence="8 9">
    <name type="scientific">Uabimicrobium amorphum</name>
    <dbReference type="NCBI Taxonomy" id="2596890"/>
    <lineage>
        <taxon>Bacteria</taxon>
        <taxon>Pseudomonadati</taxon>
        <taxon>Planctomycetota</taxon>
        <taxon>Candidatus Uabimicrobiia</taxon>
        <taxon>Candidatus Uabimicrobiales</taxon>
        <taxon>Candidatus Uabimicrobiaceae</taxon>
        <taxon>Candidatus Uabimicrobium</taxon>
    </lineage>
</organism>
<keyword evidence="4" id="KW-0804">Transcription</keyword>
<dbReference type="GO" id="GO:0043565">
    <property type="term" value="F:sequence-specific DNA binding"/>
    <property type="evidence" value="ECO:0007669"/>
    <property type="project" value="InterPro"/>
</dbReference>
<feature type="domain" description="Response regulatory" evidence="7">
    <location>
        <begin position="7"/>
        <end position="121"/>
    </location>
</feature>
<dbReference type="Gene3D" id="3.40.50.2300">
    <property type="match status" value="1"/>
</dbReference>
<reference evidence="8 9" key="1">
    <citation type="submission" date="2019-08" db="EMBL/GenBank/DDBJ databases">
        <title>Complete genome sequence of Candidatus Uab amorphum.</title>
        <authorList>
            <person name="Shiratori T."/>
            <person name="Suzuki S."/>
            <person name="Kakizawa Y."/>
            <person name="Ishida K."/>
        </authorList>
    </citation>
    <scope>NUCLEOTIDE SEQUENCE [LARGE SCALE GENOMIC DNA]</scope>
    <source>
        <strain evidence="8 9">SRT547</strain>
    </source>
</reference>
<dbReference type="Pfam" id="PF00158">
    <property type="entry name" value="Sigma54_activat"/>
    <property type="match status" value="1"/>
</dbReference>
<sequence>MSKKNFKILAVDDDEAIIKYIQVQLLKQGYDLEVTTDEHEALSLVKKSFFDVVITDLYMPQISGLEILKEIKQVSSKTNVIVMTASNDVGHSLTAMEEGAYDYLLKPISPELLTLRIEYLYTLKKQAQETNALRLQLESQYRFGNIIGKSKPMQVVFEKIQMVANSASTIIVQGPSGTGKELIAHALHYNSDRRDKAFIKVSCGIFNTEILESELFGHEKGAFTGALRQKIGRFELANHGTIFLDDVDDIPLATQVKLLRVLQEREFERVGGEKTLKVDVRVIAATKKDLKLLVAEGKFREDLYYRLNVIPIVLPPLAERKEDIPLLVSFFIKKYQRKKKISTDLSPEVAKLVRNYQWPGNVRELENAVEHAVAFCKQGLLNIIHFPEEIQKVAKPDTITLDIGNSEEVDFNEMVNGFEKKLLIWAADKADGHQTKMAKVLNLPRTTLRDKLIRHKLIEAL</sequence>
<keyword evidence="2" id="KW-0067">ATP-binding</keyword>
<evidence type="ECO:0000313" key="8">
    <source>
        <dbReference type="EMBL" id="BBM83142.1"/>
    </source>
</evidence>
<dbReference type="SMART" id="SM00382">
    <property type="entry name" value="AAA"/>
    <property type="match status" value="1"/>
</dbReference>
<keyword evidence="3" id="KW-0805">Transcription regulation</keyword>
<dbReference type="SUPFAM" id="SSF52540">
    <property type="entry name" value="P-loop containing nucleoside triphosphate hydrolases"/>
    <property type="match status" value="1"/>
</dbReference>
<evidence type="ECO:0000259" key="7">
    <source>
        <dbReference type="PROSITE" id="PS50110"/>
    </source>
</evidence>
<proteinExistence type="predicted"/>
<dbReference type="Gene3D" id="3.40.50.300">
    <property type="entry name" value="P-loop containing nucleotide triphosphate hydrolases"/>
    <property type="match status" value="1"/>
</dbReference>
<feature type="domain" description="Sigma-54 factor interaction" evidence="6">
    <location>
        <begin position="146"/>
        <end position="374"/>
    </location>
</feature>
<keyword evidence="5" id="KW-0597">Phosphoprotein</keyword>
<name>A0A5S9F3G6_UABAM</name>
<dbReference type="RefSeq" id="WP_151967356.1">
    <property type="nucleotide sequence ID" value="NZ_AP019860.1"/>
</dbReference>
<evidence type="ECO:0000256" key="3">
    <source>
        <dbReference type="ARBA" id="ARBA00023015"/>
    </source>
</evidence>
<dbReference type="Proteomes" id="UP000326354">
    <property type="component" value="Chromosome"/>
</dbReference>
<keyword evidence="1" id="KW-0547">Nucleotide-binding</keyword>
<dbReference type="KEGG" id="uam:UABAM_01493"/>
<feature type="modified residue" description="4-aspartylphosphate" evidence="5">
    <location>
        <position position="56"/>
    </location>
</feature>
<keyword evidence="9" id="KW-1185">Reference proteome</keyword>
<dbReference type="Gene3D" id="1.10.10.60">
    <property type="entry name" value="Homeodomain-like"/>
    <property type="match status" value="1"/>
</dbReference>
<dbReference type="Gene3D" id="1.10.8.60">
    <property type="match status" value="1"/>
</dbReference>
<protein>
    <submittedName>
        <fullName evidence="8">Acetoacetate metabolism regulatory protein AtoC</fullName>
    </submittedName>
</protein>
<dbReference type="Pfam" id="PF02954">
    <property type="entry name" value="HTH_8"/>
    <property type="match status" value="1"/>
</dbReference>
<dbReference type="GO" id="GO:0005524">
    <property type="term" value="F:ATP binding"/>
    <property type="evidence" value="ECO:0007669"/>
    <property type="project" value="UniProtKB-KW"/>
</dbReference>
<dbReference type="EMBL" id="AP019860">
    <property type="protein sequence ID" value="BBM83142.1"/>
    <property type="molecule type" value="Genomic_DNA"/>
</dbReference>
<dbReference type="InterPro" id="IPR001789">
    <property type="entry name" value="Sig_transdc_resp-reg_receiver"/>
</dbReference>
<dbReference type="PANTHER" id="PTHR32071:SF57">
    <property type="entry name" value="C4-DICARBOXYLATE TRANSPORT TRANSCRIPTIONAL REGULATORY PROTEIN DCTD"/>
    <property type="match status" value="1"/>
</dbReference>
<dbReference type="GO" id="GO:0000160">
    <property type="term" value="P:phosphorelay signal transduction system"/>
    <property type="evidence" value="ECO:0007669"/>
    <property type="project" value="InterPro"/>
</dbReference>
<dbReference type="PROSITE" id="PS50045">
    <property type="entry name" value="SIGMA54_INTERACT_4"/>
    <property type="match status" value="1"/>
</dbReference>
<dbReference type="Pfam" id="PF00072">
    <property type="entry name" value="Response_reg"/>
    <property type="match status" value="1"/>
</dbReference>
<dbReference type="PANTHER" id="PTHR32071">
    <property type="entry name" value="TRANSCRIPTIONAL REGULATORY PROTEIN"/>
    <property type="match status" value="1"/>
</dbReference>
<dbReference type="InterPro" id="IPR009057">
    <property type="entry name" value="Homeodomain-like_sf"/>
</dbReference>
<dbReference type="InterPro" id="IPR002078">
    <property type="entry name" value="Sigma_54_int"/>
</dbReference>
<dbReference type="CDD" id="cd00009">
    <property type="entry name" value="AAA"/>
    <property type="match status" value="1"/>
</dbReference>
<dbReference type="SUPFAM" id="SSF52172">
    <property type="entry name" value="CheY-like"/>
    <property type="match status" value="1"/>
</dbReference>
<gene>
    <name evidence="8" type="ORF">UABAM_01493</name>
</gene>
<dbReference type="CDD" id="cd00156">
    <property type="entry name" value="REC"/>
    <property type="match status" value="1"/>
</dbReference>
<evidence type="ECO:0000256" key="2">
    <source>
        <dbReference type="ARBA" id="ARBA00022840"/>
    </source>
</evidence>
<dbReference type="InterPro" id="IPR027417">
    <property type="entry name" value="P-loop_NTPase"/>
</dbReference>
<dbReference type="GO" id="GO:0006355">
    <property type="term" value="P:regulation of DNA-templated transcription"/>
    <property type="evidence" value="ECO:0007669"/>
    <property type="project" value="InterPro"/>
</dbReference>
<dbReference type="SUPFAM" id="SSF46689">
    <property type="entry name" value="Homeodomain-like"/>
    <property type="match status" value="1"/>
</dbReference>